<evidence type="ECO:0000313" key="2">
    <source>
        <dbReference type="EMBL" id="TRM57246.1"/>
    </source>
</evidence>
<organism evidence="2 3">
    <name type="scientific">Schizophyllum amplum</name>
    <dbReference type="NCBI Taxonomy" id="97359"/>
    <lineage>
        <taxon>Eukaryota</taxon>
        <taxon>Fungi</taxon>
        <taxon>Dikarya</taxon>
        <taxon>Basidiomycota</taxon>
        <taxon>Agaricomycotina</taxon>
        <taxon>Agaricomycetes</taxon>
        <taxon>Agaricomycetidae</taxon>
        <taxon>Agaricales</taxon>
        <taxon>Schizophyllaceae</taxon>
        <taxon>Schizophyllum</taxon>
    </lineage>
</organism>
<proteinExistence type="predicted"/>
<evidence type="ECO:0000256" key="1">
    <source>
        <dbReference type="SAM" id="MobiDB-lite"/>
    </source>
</evidence>
<feature type="compositionally biased region" description="Basic and acidic residues" evidence="1">
    <location>
        <begin position="251"/>
        <end position="272"/>
    </location>
</feature>
<feature type="compositionally biased region" description="Basic and acidic residues" evidence="1">
    <location>
        <begin position="198"/>
        <end position="219"/>
    </location>
</feature>
<evidence type="ECO:0000313" key="3">
    <source>
        <dbReference type="Proteomes" id="UP000320762"/>
    </source>
</evidence>
<feature type="region of interest" description="Disordered" evidence="1">
    <location>
        <begin position="198"/>
        <end position="287"/>
    </location>
</feature>
<reference evidence="2 3" key="1">
    <citation type="journal article" date="2019" name="New Phytol.">
        <title>Comparative genomics reveals unique wood-decay strategies and fruiting body development in the Schizophyllaceae.</title>
        <authorList>
            <person name="Almasi E."/>
            <person name="Sahu N."/>
            <person name="Krizsan K."/>
            <person name="Balint B."/>
            <person name="Kovacs G.M."/>
            <person name="Kiss B."/>
            <person name="Cseklye J."/>
            <person name="Drula E."/>
            <person name="Henrissat B."/>
            <person name="Nagy I."/>
            <person name="Chovatia M."/>
            <person name="Adam C."/>
            <person name="LaButti K."/>
            <person name="Lipzen A."/>
            <person name="Riley R."/>
            <person name="Grigoriev I.V."/>
            <person name="Nagy L.G."/>
        </authorList>
    </citation>
    <scope>NUCLEOTIDE SEQUENCE [LARGE SCALE GENOMIC DNA]</scope>
    <source>
        <strain evidence="2 3">NL-1724</strain>
    </source>
</reference>
<sequence length="287" mass="34087">MDDARPATQVFALPPSLLEPKNTLWAKHKYLFNPRPSGLPSFKDAEEDIDRFQSESEEPVTRDNEYLGIHPRRARAKFIYEDRQRYREARQREKQGLDHDQALLLEWAFTGGAIDEKTRRATLRRRDKTKAPAVQRITMMATMPPAEIWKYKQVLRIEVARLARRTEEEARLKENEVQGLEEEVPRLEADCAREEADCAQEKARAQNEAHAREEVRVDTQRPNVMRRPRSEQPMREDDEEELERRRRRRSRENAQRERDGRSRGREGEDPRRGRGRLLVQRLSESYY</sequence>
<dbReference type="AlphaFoldDB" id="A0A550BXJ7"/>
<dbReference type="EMBL" id="VDMD01000050">
    <property type="protein sequence ID" value="TRM57246.1"/>
    <property type="molecule type" value="Genomic_DNA"/>
</dbReference>
<comment type="caution">
    <text evidence="2">The sequence shown here is derived from an EMBL/GenBank/DDBJ whole genome shotgun (WGS) entry which is preliminary data.</text>
</comment>
<keyword evidence="3" id="KW-1185">Reference proteome</keyword>
<name>A0A550BXJ7_9AGAR</name>
<accession>A0A550BXJ7</accession>
<protein>
    <submittedName>
        <fullName evidence="2">Uncharacterized protein</fullName>
    </submittedName>
</protein>
<gene>
    <name evidence="2" type="ORF">BD626DRAFT_515493</name>
</gene>
<dbReference type="Proteomes" id="UP000320762">
    <property type="component" value="Unassembled WGS sequence"/>
</dbReference>